<dbReference type="AlphaFoldDB" id="A0A0D6MK55"/>
<name>A0A0D6MK55_9PROT</name>
<dbReference type="SMART" id="SM00825">
    <property type="entry name" value="PKS_KS"/>
    <property type="match status" value="1"/>
</dbReference>
<evidence type="ECO:0000259" key="4">
    <source>
        <dbReference type="PROSITE" id="PS52004"/>
    </source>
</evidence>
<organism evidence="5 6">
    <name type="scientific">Tanticharoenia sakaeratensis NBRC 103193</name>
    <dbReference type="NCBI Taxonomy" id="1231623"/>
    <lineage>
        <taxon>Bacteria</taxon>
        <taxon>Pseudomonadati</taxon>
        <taxon>Pseudomonadota</taxon>
        <taxon>Alphaproteobacteria</taxon>
        <taxon>Acetobacterales</taxon>
        <taxon>Acetobacteraceae</taxon>
        <taxon>Tanticharoenia</taxon>
    </lineage>
</organism>
<protein>
    <submittedName>
        <fullName evidence="5">3-oxoacyl-(Acyl carrier protein) synthase I</fullName>
    </submittedName>
</protein>
<dbReference type="EMBL" id="BALE01000015">
    <property type="protein sequence ID" value="GAN54054.1"/>
    <property type="molecule type" value="Genomic_DNA"/>
</dbReference>
<dbReference type="PROSITE" id="PS00606">
    <property type="entry name" value="KS3_1"/>
    <property type="match status" value="1"/>
</dbReference>
<evidence type="ECO:0000313" key="5">
    <source>
        <dbReference type="EMBL" id="GAN54054.1"/>
    </source>
</evidence>
<sequence>MTPLVISAGTAISAAGAGIDALRAALQSRRSGLTPCDFAGLATGFVGRVEGVEAHALPDALARFDCRNNRLADMALRLDGFAGAVTQAASFYGPARIGVVVGTSTSGILSAEDACLAHDRETGALPADFDQSHTQDLFSLPRYVAAALDLGGPLLTVSNACASSSRAFVDARYWIETGLCDAVVVGGADSLCRMTLLGFASLGLVAPTATRPCDADRQGISIGEGAGFALLEREGARDARTAAGIFARFLGYGASSDGHHMSSPDPEGRGAAVAMQAALERAGLAPEDIGYINLHGTGTLVNDAMEDTAVAAVFGTAVPCSSTKGWTGHTLGASGIVETMIAAIVLRDGLLPGCLNVTSIDPAFRSRVLDRNVKKSVRHVMSNAFGFGGTNCSLIFGAAP</sequence>
<feature type="domain" description="Ketosynthase family 3 (KS3)" evidence="4">
    <location>
        <begin position="1"/>
        <end position="398"/>
    </location>
</feature>
<dbReference type="Gene3D" id="3.40.47.10">
    <property type="match status" value="1"/>
</dbReference>
<comment type="caution">
    <text evidence="5">The sequence shown here is derived from an EMBL/GenBank/DDBJ whole genome shotgun (WGS) entry which is preliminary data.</text>
</comment>
<dbReference type="GO" id="GO:0005829">
    <property type="term" value="C:cytosol"/>
    <property type="evidence" value="ECO:0007669"/>
    <property type="project" value="TreeGrafter"/>
</dbReference>
<evidence type="ECO:0000256" key="1">
    <source>
        <dbReference type="ARBA" id="ARBA00008467"/>
    </source>
</evidence>
<dbReference type="Pfam" id="PF00109">
    <property type="entry name" value="ketoacyl-synt"/>
    <property type="match status" value="1"/>
</dbReference>
<keyword evidence="6" id="KW-1185">Reference proteome</keyword>
<evidence type="ECO:0000256" key="2">
    <source>
        <dbReference type="ARBA" id="ARBA00022679"/>
    </source>
</evidence>
<evidence type="ECO:0000256" key="3">
    <source>
        <dbReference type="RuleBase" id="RU003694"/>
    </source>
</evidence>
<dbReference type="InterPro" id="IPR020841">
    <property type="entry name" value="PKS_Beta-ketoAc_synthase_dom"/>
</dbReference>
<keyword evidence="2 3" id="KW-0808">Transferase</keyword>
<dbReference type="InterPro" id="IPR014030">
    <property type="entry name" value="Ketoacyl_synth_N"/>
</dbReference>
<dbReference type="InterPro" id="IPR000794">
    <property type="entry name" value="Beta-ketoacyl_synthase"/>
</dbReference>
<dbReference type="PANTHER" id="PTHR11712">
    <property type="entry name" value="POLYKETIDE SYNTHASE-RELATED"/>
    <property type="match status" value="1"/>
</dbReference>
<dbReference type="OrthoDB" id="9808669at2"/>
<proteinExistence type="inferred from homology"/>
<dbReference type="SUPFAM" id="SSF53901">
    <property type="entry name" value="Thiolase-like"/>
    <property type="match status" value="2"/>
</dbReference>
<evidence type="ECO:0000313" key="6">
    <source>
        <dbReference type="Proteomes" id="UP000032679"/>
    </source>
</evidence>
<gene>
    <name evidence="5" type="ORF">Tasa_015_043</name>
</gene>
<dbReference type="PROSITE" id="PS52004">
    <property type="entry name" value="KS3_2"/>
    <property type="match status" value="1"/>
</dbReference>
<dbReference type="CDD" id="cd00834">
    <property type="entry name" value="KAS_I_II"/>
    <property type="match status" value="1"/>
</dbReference>
<dbReference type="RefSeq" id="WP_048848601.1">
    <property type="nucleotide sequence ID" value="NZ_BALE01000015.1"/>
</dbReference>
<dbReference type="Pfam" id="PF02801">
    <property type="entry name" value="Ketoacyl-synt_C"/>
    <property type="match status" value="1"/>
</dbReference>
<dbReference type="GO" id="GO:0004315">
    <property type="term" value="F:3-oxoacyl-[acyl-carrier-protein] synthase activity"/>
    <property type="evidence" value="ECO:0007669"/>
    <property type="project" value="InterPro"/>
</dbReference>
<dbReference type="InterPro" id="IPR016039">
    <property type="entry name" value="Thiolase-like"/>
</dbReference>
<comment type="similarity">
    <text evidence="1 3">Belongs to the thiolase-like superfamily. Beta-ketoacyl-ACP synthases family.</text>
</comment>
<dbReference type="InterPro" id="IPR014031">
    <property type="entry name" value="Ketoacyl_synth_C"/>
</dbReference>
<dbReference type="InterPro" id="IPR018201">
    <property type="entry name" value="Ketoacyl_synth_AS"/>
</dbReference>
<dbReference type="NCBIfam" id="NF006618">
    <property type="entry name" value="PRK09185.1"/>
    <property type="match status" value="1"/>
</dbReference>
<dbReference type="GO" id="GO:0006633">
    <property type="term" value="P:fatty acid biosynthetic process"/>
    <property type="evidence" value="ECO:0007669"/>
    <property type="project" value="InterPro"/>
</dbReference>
<dbReference type="STRING" id="1231623.Tasa_015_043"/>
<reference evidence="5 6" key="1">
    <citation type="submission" date="2012-10" db="EMBL/GenBank/DDBJ databases">
        <title>Genome sequencing of Tanticharoenia sakaeratensis NBRC 103193.</title>
        <authorList>
            <person name="Azuma Y."/>
            <person name="Hadano H."/>
            <person name="Hirakawa H."/>
            <person name="Matsushita K."/>
        </authorList>
    </citation>
    <scope>NUCLEOTIDE SEQUENCE [LARGE SCALE GENOMIC DNA]</scope>
    <source>
        <strain evidence="5 6">NBRC 103193</strain>
    </source>
</reference>
<dbReference type="PANTHER" id="PTHR11712:SF320">
    <property type="entry name" value="BETA-KETOACYL SYNTHASE"/>
    <property type="match status" value="1"/>
</dbReference>
<accession>A0A0D6MK55</accession>
<dbReference type="Proteomes" id="UP000032679">
    <property type="component" value="Unassembled WGS sequence"/>
</dbReference>